<evidence type="ECO:0000313" key="1">
    <source>
        <dbReference type="EMBL" id="KAL3569434.1"/>
    </source>
</evidence>
<keyword evidence="2" id="KW-1185">Reference proteome</keyword>
<sequence>MLSGKEEKERDVISLSKVVPVAYRLFMETPGSQVVEWSRWEHGRVVCQFAVTQFTSSQSPAESGFQSPGSNKLNIHLAVRTSAEP</sequence>
<reference evidence="1 2" key="1">
    <citation type="journal article" date="2024" name="Plant Biotechnol. J.">
        <title>Genome and CRISPR/Cas9 system of a widespread forest tree (Populus alba) in the world.</title>
        <authorList>
            <person name="Liu Y.J."/>
            <person name="Jiang P.F."/>
            <person name="Han X.M."/>
            <person name="Li X.Y."/>
            <person name="Wang H.M."/>
            <person name="Wang Y.J."/>
            <person name="Wang X.X."/>
            <person name="Zeng Q.Y."/>
        </authorList>
    </citation>
    <scope>NUCLEOTIDE SEQUENCE [LARGE SCALE GENOMIC DNA]</scope>
    <source>
        <strain evidence="2">cv. PAL-ZL1</strain>
    </source>
</reference>
<name>A0ACC4ATV5_POPAL</name>
<comment type="caution">
    <text evidence="1">The sequence shown here is derived from an EMBL/GenBank/DDBJ whole genome shotgun (WGS) entry which is preliminary data.</text>
</comment>
<organism evidence="1 2">
    <name type="scientific">Populus alba</name>
    <name type="common">White poplar</name>
    <dbReference type="NCBI Taxonomy" id="43335"/>
    <lineage>
        <taxon>Eukaryota</taxon>
        <taxon>Viridiplantae</taxon>
        <taxon>Streptophyta</taxon>
        <taxon>Embryophyta</taxon>
        <taxon>Tracheophyta</taxon>
        <taxon>Spermatophyta</taxon>
        <taxon>Magnoliopsida</taxon>
        <taxon>eudicotyledons</taxon>
        <taxon>Gunneridae</taxon>
        <taxon>Pentapetalae</taxon>
        <taxon>rosids</taxon>
        <taxon>fabids</taxon>
        <taxon>Malpighiales</taxon>
        <taxon>Salicaceae</taxon>
        <taxon>Saliceae</taxon>
        <taxon>Populus</taxon>
    </lineage>
</organism>
<dbReference type="EMBL" id="RCHU02000016">
    <property type="protein sequence ID" value="KAL3569434.1"/>
    <property type="molecule type" value="Genomic_DNA"/>
</dbReference>
<protein>
    <submittedName>
        <fullName evidence="1">Uncharacterized protein</fullName>
    </submittedName>
</protein>
<accession>A0ACC4ATV5</accession>
<proteinExistence type="predicted"/>
<dbReference type="Proteomes" id="UP000309997">
    <property type="component" value="Unassembled WGS sequence"/>
</dbReference>
<gene>
    <name evidence="1" type="ORF">D5086_029324</name>
</gene>
<evidence type="ECO:0000313" key="2">
    <source>
        <dbReference type="Proteomes" id="UP000309997"/>
    </source>
</evidence>